<dbReference type="eggNOG" id="COG3933">
    <property type="taxonomic scope" value="Bacteria"/>
</dbReference>
<keyword evidence="1" id="KW-0808">Transferase</keyword>
<dbReference type="Gene3D" id="3.40.50.510">
    <property type="entry name" value="Phosphotransferase system, mannose-type IIA component"/>
    <property type="match status" value="1"/>
</dbReference>
<dbReference type="PATRIC" id="fig|1158607.3.peg.3032"/>
<evidence type="ECO:0000259" key="6">
    <source>
        <dbReference type="PROSITE" id="PS51372"/>
    </source>
</evidence>
<dbReference type="STRING" id="160454.RV10_GL004253"/>
<dbReference type="PROSITE" id="PS51096">
    <property type="entry name" value="PTS_EIIA_TYPE_4"/>
    <property type="match status" value="1"/>
</dbReference>
<keyword evidence="8" id="KW-1185">Reference proteome</keyword>
<dbReference type="InterPro" id="IPR003593">
    <property type="entry name" value="AAA+_ATPase"/>
</dbReference>
<dbReference type="PANTHER" id="PTHR32071:SF90">
    <property type="entry name" value="TRANSCRIPTIONAL REGULATORY PROTEIN LEVR"/>
    <property type="match status" value="1"/>
</dbReference>
<gene>
    <name evidence="7" type="ORF">UAU_03048</name>
</gene>
<evidence type="ECO:0000256" key="3">
    <source>
        <dbReference type="ARBA" id="ARBA00022840"/>
    </source>
</evidence>
<evidence type="ECO:0000256" key="1">
    <source>
        <dbReference type="ARBA" id="ARBA00022679"/>
    </source>
</evidence>
<dbReference type="Pfam" id="PF03610">
    <property type="entry name" value="EIIA-man"/>
    <property type="match status" value="1"/>
</dbReference>
<evidence type="ECO:0000259" key="4">
    <source>
        <dbReference type="PROSITE" id="PS50045"/>
    </source>
</evidence>
<evidence type="ECO:0000313" key="8">
    <source>
        <dbReference type="Proteomes" id="UP000013782"/>
    </source>
</evidence>
<dbReference type="GO" id="GO:0005524">
    <property type="term" value="F:ATP binding"/>
    <property type="evidence" value="ECO:0007669"/>
    <property type="project" value="UniProtKB-KW"/>
</dbReference>
<organism evidence="7 8">
    <name type="scientific">Enterococcus pallens ATCC BAA-351</name>
    <dbReference type="NCBI Taxonomy" id="1158607"/>
    <lineage>
        <taxon>Bacteria</taxon>
        <taxon>Bacillati</taxon>
        <taxon>Bacillota</taxon>
        <taxon>Bacilli</taxon>
        <taxon>Lactobacillales</taxon>
        <taxon>Enterococcaceae</taxon>
        <taxon>Enterococcus</taxon>
    </lineage>
</organism>
<evidence type="ECO:0008006" key="9">
    <source>
        <dbReference type="Google" id="ProtNLM"/>
    </source>
</evidence>
<dbReference type="PROSITE" id="PS50045">
    <property type="entry name" value="SIGMA54_INTERACT_4"/>
    <property type="match status" value="1"/>
</dbReference>
<protein>
    <recommendedName>
        <fullName evidence="9">Sigma-54 factor interaction domain-containing protein</fullName>
    </recommendedName>
</protein>
<comment type="caution">
    <text evidence="7">The sequence shown here is derived from an EMBL/GenBank/DDBJ whole genome shotgun (WGS) entry which is preliminary data.</text>
</comment>
<dbReference type="RefSeq" id="WP_010758030.1">
    <property type="nucleotide sequence ID" value="NZ_ASWD01000001.1"/>
</dbReference>
<evidence type="ECO:0000259" key="5">
    <source>
        <dbReference type="PROSITE" id="PS51096"/>
    </source>
</evidence>
<dbReference type="InterPro" id="IPR004701">
    <property type="entry name" value="PTS_EIIA_man-typ"/>
</dbReference>
<keyword evidence="2" id="KW-0547">Nucleotide-binding</keyword>
<dbReference type="GO" id="GO:0009401">
    <property type="term" value="P:phosphoenolpyruvate-dependent sugar phosphotransferase system"/>
    <property type="evidence" value="ECO:0007669"/>
    <property type="project" value="InterPro"/>
</dbReference>
<dbReference type="OrthoDB" id="9771372at2"/>
<dbReference type="InterPro" id="IPR036662">
    <property type="entry name" value="PTS_EIIA_man-typ_sf"/>
</dbReference>
<evidence type="ECO:0000256" key="2">
    <source>
        <dbReference type="ARBA" id="ARBA00022741"/>
    </source>
</evidence>
<name>R2SFR2_9ENTE</name>
<dbReference type="InterPro" id="IPR036634">
    <property type="entry name" value="PRD_sf"/>
</dbReference>
<dbReference type="InterPro" id="IPR002078">
    <property type="entry name" value="Sigma_54_int"/>
</dbReference>
<dbReference type="CDD" id="cd00009">
    <property type="entry name" value="AAA"/>
    <property type="match status" value="1"/>
</dbReference>
<dbReference type="Proteomes" id="UP000013782">
    <property type="component" value="Unassembled WGS sequence"/>
</dbReference>
<dbReference type="GO" id="GO:0016740">
    <property type="term" value="F:transferase activity"/>
    <property type="evidence" value="ECO:0007669"/>
    <property type="project" value="UniProtKB-KW"/>
</dbReference>
<dbReference type="PANTHER" id="PTHR32071">
    <property type="entry name" value="TRANSCRIPTIONAL REGULATORY PROTEIN"/>
    <property type="match status" value="1"/>
</dbReference>
<dbReference type="Pfam" id="PF00874">
    <property type="entry name" value="PRD"/>
    <property type="match status" value="2"/>
</dbReference>
<dbReference type="PROSITE" id="PS00676">
    <property type="entry name" value="SIGMA54_INTERACT_2"/>
    <property type="match status" value="1"/>
</dbReference>
<proteinExistence type="predicted"/>
<feature type="domain" description="Sigma-54 factor interaction" evidence="4">
    <location>
        <begin position="121"/>
        <end position="355"/>
    </location>
</feature>
<feature type="domain" description="PRD" evidence="6">
    <location>
        <begin position="472"/>
        <end position="577"/>
    </location>
</feature>
<accession>R2SFR2</accession>
<dbReference type="InterPro" id="IPR025943">
    <property type="entry name" value="Sigma_54_int_dom_ATP-bd_2"/>
</dbReference>
<dbReference type="SMART" id="SM00382">
    <property type="entry name" value="AAA"/>
    <property type="match status" value="1"/>
</dbReference>
<dbReference type="EMBL" id="AJAQ01000033">
    <property type="protein sequence ID" value="EOH91746.1"/>
    <property type="molecule type" value="Genomic_DNA"/>
</dbReference>
<dbReference type="Pfam" id="PF00158">
    <property type="entry name" value="Sigma54_activat"/>
    <property type="match status" value="1"/>
</dbReference>
<sequence length="934" mass="105376">MKRIDRIFHYLLEEWEDSTAETLQKQAGSTAKEVSLALEIARSNVSAELNKLVREERVVKIKSYPVRYIPLKILLDNHLMEPSDLNFEIEDFVSLDEEKPLKLSSASITSNRRESDPFQSVIGHNDSLKKAISQAKAAIHYPPNGLHMLLLGPTGSGKTFFAKKVFQYAQYAGIVDEGRPFISFNCADYYNNPQLLMSQLFGYVEGAFTGAASEKSGLIEQANGGILLLDEVHRLPPEGQEMLFYFLDNKTFSRLGESGKSRTANVLIIFATTENPSSVLLSTFTRRIPMTIEIPPLSKRSLPERIELLKYLFRVEAKRIEKILSIDIDVINVLLSSATFGNVGQLKSQVQLVCAQAFVNNLNSKEKIEIHVQDLPSQVGQEWMTSRSNMIGTKNISEYLDVVTLVYPTNDEEENHEDADFNIYESIEKKVKILREEGVSQEDIYQYILTDLHIHIRNVVENDSPKYSLQKFVNPKITKIVDVLKAQAERQLNRKFDRRFNYYVGMHLDAYLKRGEKTNLFLSTSHQEIIDTNKKEYEAALMICTTLQERYDIHLPEIEVVYYTMLLSSIISLETVKKVSALVATHGNSTASSMVDVATELLGYAPIEAVDMPLTVSPAEIIDILCEKVSNIDNGKGVLLLVDMGSLAMMDKNIQKQTGVKVLSIPNVTTAVVLDVVRKINYTNFDLHSIYSSVKKDFMNSLQLYEDRSQRPKAILSICMSGEGTAKKLEQMINSIISWNGSEVIEVLTLSVLEMKQKIPVLVEQYELLAAVGTKDPEADCPFISLESLIEGEGEQLLRSIVSGEDIANLPPDSSPNGSMLIKELCEETLRSYLVYLNPVHITDLLLQWMSELENYSKTTFSNSTILKMVVHTSFAFERVIKGNSLKYSEQVTPILEEYLVKVEKSIANVEEKLDLVLSRDEKLFIAEIVKEIS</sequence>
<dbReference type="eggNOG" id="COG1221">
    <property type="taxonomic scope" value="Bacteria"/>
</dbReference>
<dbReference type="GO" id="GO:0006355">
    <property type="term" value="P:regulation of DNA-templated transcription"/>
    <property type="evidence" value="ECO:0007669"/>
    <property type="project" value="InterPro"/>
</dbReference>
<feature type="domain" description="PRD" evidence="6">
    <location>
        <begin position="837"/>
        <end position="934"/>
    </location>
</feature>
<dbReference type="InterPro" id="IPR027417">
    <property type="entry name" value="P-loop_NTPase"/>
</dbReference>
<reference evidence="7 8" key="1">
    <citation type="submission" date="2013-02" db="EMBL/GenBank/DDBJ databases">
        <title>The Genome Sequence of Enterococcus pallens BAA-351.</title>
        <authorList>
            <consortium name="The Broad Institute Genome Sequencing Platform"/>
            <consortium name="The Broad Institute Genome Sequencing Center for Infectious Disease"/>
            <person name="Earl A.M."/>
            <person name="Gilmore M.S."/>
            <person name="Lebreton F."/>
            <person name="Walker B."/>
            <person name="Young S.K."/>
            <person name="Zeng Q."/>
            <person name="Gargeya S."/>
            <person name="Fitzgerald M."/>
            <person name="Haas B."/>
            <person name="Abouelleil A."/>
            <person name="Alvarado L."/>
            <person name="Arachchi H.M."/>
            <person name="Berlin A.M."/>
            <person name="Chapman S.B."/>
            <person name="Dewar J."/>
            <person name="Goldberg J."/>
            <person name="Griggs A."/>
            <person name="Gujja S."/>
            <person name="Hansen M."/>
            <person name="Howarth C."/>
            <person name="Imamovic A."/>
            <person name="Larimer J."/>
            <person name="McCowan C."/>
            <person name="Murphy C."/>
            <person name="Neiman D."/>
            <person name="Pearson M."/>
            <person name="Priest M."/>
            <person name="Roberts A."/>
            <person name="Saif S."/>
            <person name="Shea T."/>
            <person name="Sisk P."/>
            <person name="Sykes S."/>
            <person name="Wortman J."/>
            <person name="Nusbaum C."/>
            <person name="Birren B."/>
        </authorList>
    </citation>
    <scope>NUCLEOTIDE SEQUENCE [LARGE SCALE GENOMIC DNA]</scope>
    <source>
        <strain evidence="7 8">ATCC BAA-351</strain>
    </source>
</reference>
<dbReference type="InterPro" id="IPR011608">
    <property type="entry name" value="PRD"/>
</dbReference>
<evidence type="ECO:0000313" key="7">
    <source>
        <dbReference type="EMBL" id="EOH91746.1"/>
    </source>
</evidence>
<feature type="domain" description="PTS EIIA type-4" evidence="5">
    <location>
        <begin position="578"/>
        <end position="702"/>
    </location>
</feature>
<keyword evidence="3" id="KW-0067">ATP-binding</keyword>
<dbReference type="SUPFAM" id="SSF63520">
    <property type="entry name" value="PTS-regulatory domain, PRD"/>
    <property type="match status" value="2"/>
</dbReference>
<dbReference type="Gene3D" id="3.40.50.300">
    <property type="entry name" value="P-loop containing nucleotide triphosphate hydrolases"/>
    <property type="match status" value="1"/>
</dbReference>
<dbReference type="AlphaFoldDB" id="R2SFR2"/>
<dbReference type="PROSITE" id="PS51372">
    <property type="entry name" value="PRD_2"/>
    <property type="match status" value="2"/>
</dbReference>
<dbReference type="SUPFAM" id="SSF53062">
    <property type="entry name" value="PTS system fructose IIA component-like"/>
    <property type="match status" value="1"/>
</dbReference>
<dbReference type="Gene3D" id="1.10.1790.10">
    <property type="entry name" value="PRD domain"/>
    <property type="match status" value="2"/>
</dbReference>
<dbReference type="SUPFAM" id="SSF52540">
    <property type="entry name" value="P-loop containing nucleoside triphosphate hydrolases"/>
    <property type="match status" value="1"/>
</dbReference>
<dbReference type="HOGENOM" id="CLU_014204_1_1_9"/>
<dbReference type="GO" id="GO:0016020">
    <property type="term" value="C:membrane"/>
    <property type="evidence" value="ECO:0007669"/>
    <property type="project" value="InterPro"/>
</dbReference>